<comment type="subcellular location">
    <subcellularLocation>
        <location evidence="1">Cell membrane</location>
        <topology evidence="1">Multi-pass membrane protein</topology>
    </subcellularLocation>
</comment>
<feature type="region of interest" description="Disordered" evidence="6">
    <location>
        <begin position="1"/>
        <end position="21"/>
    </location>
</feature>
<evidence type="ECO:0000313" key="8">
    <source>
        <dbReference type="EMBL" id="KDR44568.1"/>
    </source>
</evidence>
<evidence type="ECO:0000256" key="3">
    <source>
        <dbReference type="ARBA" id="ARBA00022692"/>
    </source>
</evidence>
<dbReference type="PANTHER" id="PTHR30213">
    <property type="entry name" value="INNER MEMBRANE PROTEIN YHJD"/>
    <property type="match status" value="1"/>
</dbReference>
<dbReference type="STRING" id="60547.GCA_000751215_00748"/>
<dbReference type="GO" id="GO:0005886">
    <property type="term" value="C:plasma membrane"/>
    <property type="evidence" value="ECO:0007669"/>
    <property type="project" value="UniProtKB-SubCell"/>
</dbReference>
<feature type="transmembrane region" description="Helical" evidence="7">
    <location>
        <begin position="272"/>
        <end position="293"/>
    </location>
</feature>
<feature type="transmembrane region" description="Helical" evidence="7">
    <location>
        <begin position="240"/>
        <end position="260"/>
    </location>
</feature>
<feature type="transmembrane region" description="Helical" evidence="7">
    <location>
        <begin position="164"/>
        <end position="187"/>
    </location>
</feature>
<dbReference type="AlphaFoldDB" id="A0A069PUV8"/>
<feature type="transmembrane region" description="Helical" evidence="7">
    <location>
        <begin position="207"/>
        <end position="228"/>
    </location>
</feature>
<evidence type="ECO:0000256" key="1">
    <source>
        <dbReference type="ARBA" id="ARBA00004651"/>
    </source>
</evidence>
<dbReference type="Pfam" id="PF03631">
    <property type="entry name" value="Virul_fac_BrkB"/>
    <property type="match status" value="1"/>
</dbReference>
<organism evidence="8 9">
    <name type="scientific">Caballeronia glathei</name>
    <dbReference type="NCBI Taxonomy" id="60547"/>
    <lineage>
        <taxon>Bacteria</taxon>
        <taxon>Pseudomonadati</taxon>
        <taxon>Pseudomonadota</taxon>
        <taxon>Betaproteobacteria</taxon>
        <taxon>Burkholderiales</taxon>
        <taxon>Burkholderiaceae</taxon>
        <taxon>Caballeronia</taxon>
    </lineage>
</organism>
<dbReference type="PIRSF" id="PIRSF035875">
    <property type="entry name" value="RNase_BN"/>
    <property type="match status" value="1"/>
</dbReference>
<keyword evidence="5 7" id="KW-0472">Membrane</keyword>
<sequence length="311" mass="32788">MNQDISPKPAPAPAPAPAPVAQGRTSRLRGWFSWIAAPLTQWAQDHCLMFSAAIAFFAAFSIAPTLVIVIAVASIFFGADAVQGRLFGEISGVVGDEAARALEAIVANAWHADIARRTAILSVAGVLVGASATFSSLHSALNVIWPTPAVSTRASIVGLLRVRLISFGLVVGSGFLVVALLVLDALVEVFGRWALGDSDPFVIVAGLTQRAISLSMLVVAFTVLLKFLPSARMQWRDAALGALAAALLFEGGKRLFAFYLSHAGTANMFGAAGSLAIILMWLYYSAAVFLLGAELSATAARKRTHREAGWR</sequence>
<reference evidence="8 9" key="1">
    <citation type="submission" date="2014-03" db="EMBL/GenBank/DDBJ databases">
        <title>Draft Genome Sequences of Four Burkholderia Strains.</title>
        <authorList>
            <person name="Liu X.Y."/>
            <person name="Li C.X."/>
            <person name="Xu J.H."/>
        </authorList>
    </citation>
    <scope>NUCLEOTIDE SEQUENCE [LARGE SCALE GENOMIC DNA]</scope>
    <source>
        <strain evidence="8 9">DSM 50014</strain>
    </source>
</reference>
<dbReference type="InterPro" id="IPR017039">
    <property type="entry name" value="Virul_fac_BrkB"/>
</dbReference>
<name>A0A069PUV8_9BURK</name>
<evidence type="ECO:0000256" key="4">
    <source>
        <dbReference type="ARBA" id="ARBA00022989"/>
    </source>
</evidence>
<dbReference type="PANTHER" id="PTHR30213:SF1">
    <property type="entry name" value="INNER MEMBRANE PROTEIN YHJD"/>
    <property type="match status" value="1"/>
</dbReference>
<dbReference type="EMBL" id="JFHC01000002">
    <property type="protein sequence ID" value="KDR44568.1"/>
    <property type="molecule type" value="Genomic_DNA"/>
</dbReference>
<evidence type="ECO:0000256" key="2">
    <source>
        <dbReference type="ARBA" id="ARBA00022475"/>
    </source>
</evidence>
<feature type="compositionally biased region" description="Pro residues" evidence="6">
    <location>
        <begin position="8"/>
        <end position="18"/>
    </location>
</feature>
<keyword evidence="2" id="KW-1003">Cell membrane</keyword>
<keyword evidence="9" id="KW-1185">Reference proteome</keyword>
<feature type="transmembrane region" description="Helical" evidence="7">
    <location>
        <begin position="48"/>
        <end position="77"/>
    </location>
</feature>
<gene>
    <name evidence="8" type="ORF">BG61_12805</name>
</gene>
<keyword evidence="4 7" id="KW-1133">Transmembrane helix</keyword>
<accession>A0A069PUV8</accession>
<dbReference type="NCBIfam" id="TIGR00765">
    <property type="entry name" value="yihY_not_rbn"/>
    <property type="match status" value="1"/>
</dbReference>
<protein>
    <submittedName>
        <fullName evidence="8">Ribonuclease BN</fullName>
    </submittedName>
</protein>
<dbReference type="Proteomes" id="UP000027466">
    <property type="component" value="Unassembled WGS sequence"/>
</dbReference>
<proteinExistence type="predicted"/>
<evidence type="ECO:0000313" key="9">
    <source>
        <dbReference type="Proteomes" id="UP000027466"/>
    </source>
</evidence>
<evidence type="ECO:0000256" key="5">
    <source>
        <dbReference type="ARBA" id="ARBA00023136"/>
    </source>
</evidence>
<keyword evidence="3 7" id="KW-0812">Transmembrane</keyword>
<comment type="caution">
    <text evidence="8">The sequence shown here is derived from an EMBL/GenBank/DDBJ whole genome shotgun (WGS) entry which is preliminary data.</text>
</comment>
<evidence type="ECO:0000256" key="6">
    <source>
        <dbReference type="SAM" id="MobiDB-lite"/>
    </source>
</evidence>
<evidence type="ECO:0000256" key="7">
    <source>
        <dbReference type="SAM" id="Phobius"/>
    </source>
</evidence>